<protein>
    <submittedName>
        <fullName evidence="2">Glycosyltransferase, group 2 family protein</fullName>
    </submittedName>
</protein>
<dbReference type="InterPro" id="IPR029044">
    <property type="entry name" value="Nucleotide-diphossugar_trans"/>
</dbReference>
<dbReference type="GO" id="GO:0016740">
    <property type="term" value="F:transferase activity"/>
    <property type="evidence" value="ECO:0007669"/>
    <property type="project" value="UniProtKB-KW"/>
</dbReference>
<name>L1QN70_9CLOT</name>
<evidence type="ECO:0000259" key="1">
    <source>
        <dbReference type="Pfam" id="PF00535"/>
    </source>
</evidence>
<organism evidence="2 3">
    <name type="scientific">Clostridium celatum DSM 1785</name>
    <dbReference type="NCBI Taxonomy" id="545697"/>
    <lineage>
        <taxon>Bacteria</taxon>
        <taxon>Bacillati</taxon>
        <taxon>Bacillota</taxon>
        <taxon>Clostridia</taxon>
        <taxon>Eubacteriales</taxon>
        <taxon>Clostridiaceae</taxon>
        <taxon>Clostridium</taxon>
    </lineage>
</organism>
<dbReference type="Gene3D" id="3.90.550.10">
    <property type="entry name" value="Spore Coat Polysaccharide Biosynthesis Protein SpsA, Chain A"/>
    <property type="match status" value="1"/>
</dbReference>
<dbReference type="CDD" id="cd00761">
    <property type="entry name" value="Glyco_tranf_GTA_type"/>
    <property type="match status" value="1"/>
</dbReference>
<accession>L1QN70</accession>
<dbReference type="InterPro" id="IPR001173">
    <property type="entry name" value="Glyco_trans_2-like"/>
</dbReference>
<dbReference type="HOGENOM" id="CLU_074336_0_0_9"/>
<dbReference type="EMBL" id="AMEZ01000013">
    <property type="protein sequence ID" value="EKY29017.1"/>
    <property type="molecule type" value="Genomic_DNA"/>
</dbReference>
<dbReference type="Proteomes" id="UP000010420">
    <property type="component" value="Unassembled WGS sequence"/>
</dbReference>
<dbReference type="AlphaFoldDB" id="L1QN70"/>
<evidence type="ECO:0000313" key="3">
    <source>
        <dbReference type="Proteomes" id="UP000010420"/>
    </source>
</evidence>
<dbReference type="Pfam" id="PF00535">
    <property type="entry name" value="Glycos_transf_2"/>
    <property type="match status" value="1"/>
</dbReference>
<dbReference type="RefSeq" id="WP_005210396.1">
    <property type="nucleotide sequence ID" value="NZ_KB291607.1"/>
</dbReference>
<dbReference type="SUPFAM" id="SSF53448">
    <property type="entry name" value="Nucleotide-diphospho-sugar transferases"/>
    <property type="match status" value="1"/>
</dbReference>
<gene>
    <name evidence="2" type="ORF">HMPREF0216_00376</name>
</gene>
<dbReference type="STRING" id="545697.HMPREF0216_00376"/>
<dbReference type="OrthoDB" id="9810303at2"/>
<reference evidence="2 3" key="1">
    <citation type="submission" date="2012-05" db="EMBL/GenBank/DDBJ databases">
        <authorList>
            <person name="Weinstock G."/>
            <person name="Sodergren E."/>
            <person name="Lobos E.A."/>
            <person name="Fulton L."/>
            <person name="Fulton R."/>
            <person name="Courtney L."/>
            <person name="Fronick C."/>
            <person name="O'Laughlin M."/>
            <person name="Godfrey J."/>
            <person name="Wilson R.M."/>
            <person name="Miner T."/>
            <person name="Farmer C."/>
            <person name="Delehaunty K."/>
            <person name="Cordes M."/>
            <person name="Minx P."/>
            <person name="Tomlinson C."/>
            <person name="Chen J."/>
            <person name="Wollam A."/>
            <person name="Pepin K.H."/>
            <person name="Bhonagiri V."/>
            <person name="Zhang X."/>
            <person name="Suruliraj S."/>
            <person name="Warren W."/>
            <person name="Mitreva M."/>
            <person name="Mardis E.R."/>
            <person name="Wilson R.K."/>
        </authorList>
    </citation>
    <scope>NUCLEOTIDE SEQUENCE [LARGE SCALE GENOMIC DNA]</scope>
    <source>
        <strain evidence="2 3">DSM 1785</strain>
    </source>
</reference>
<proteinExistence type="predicted"/>
<keyword evidence="2" id="KW-0808">Transferase</keyword>
<keyword evidence="3" id="KW-1185">Reference proteome</keyword>
<comment type="caution">
    <text evidence="2">The sequence shown here is derived from an EMBL/GenBank/DDBJ whole genome shotgun (WGS) entry which is preliminary data.</text>
</comment>
<feature type="domain" description="Glycosyltransferase 2-like" evidence="1">
    <location>
        <begin position="7"/>
        <end position="128"/>
    </location>
</feature>
<evidence type="ECO:0000313" key="2">
    <source>
        <dbReference type="EMBL" id="EKY29017.1"/>
    </source>
</evidence>
<dbReference type="PANTHER" id="PTHR22916">
    <property type="entry name" value="GLYCOSYLTRANSFERASE"/>
    <property type="match status" value="1"/>
</dbReference>
<sequence>MDNILITVFTPTYNRGYIIEKLYKSLKAQSSFNFEWLVIDDGSSDNTEDLFNTWCKSDNKFNIRYYKFENGGKPRAINKGVELAKGKYFFMVDSDDYLLEDAIKKLEIWIKEVDEVEDIVAVGAARAFPNMKYIKGIEPNIDESIGYLDATNIDRSKYNLDADMCEAYKIKILKNFPFEVWNGEKFSPEEIVLNEMSLSGYKVRWHKDIIYICDYLEDGLTRGNWNLLKNNPMGYAMLYNHKLKFTKGFKDRFNYACQHIALSIIGKECSYIFKSNAKLLTLIALPFGYILSLRRKRQFAN</sequence>
<dbReference type="eggNOG" id="COG0463">
    <property type="taxonomic scope" value="Bacteria"/>
</dbReference>
<dbReference type="PATRIC" id="fig|545697.3.peg.369"/>